<feature type="region of interest" description="Disordered" evidence="1">
    <location>
        <begin position="319"/>
        <end position="340"/>
    </location>
</feature>
<feature type="compositionally biased region" description="Low complexity" evidence="1">
    <location>
        <begin position="13"/>
        <end position="24"/>
    </location>
</feature>
<organism evidence="2">
    <name type="scientific">Leptocylindrus danicus</name>
    <dbReference type="NCBI Taxonomy" id="163516"/>
    <lineage>
        <taxon>Eukaryota</taxon>
        <taxon>Sar</taxon>
        <taxon>Stramenopiles</taxon>
        <taxon>Ochrophyta</taxon>
        <taxon>Bacillariophyta</taxon>
        <taxon>Coscinodiscophyceae</taxon>
        <taxon>Chaetocerotophycidae</taxon>
        <taxon>Leptocylindrales</taxon>
        <taxon>Leptocylindraceae</taxon>
        <taxon>Leptocylindrus</taxon>
    </lineage>
</organism>
<feature type="compositionally biased region" description="Basic and acidic residues" evidence="1">
    <location>
        <begin position="89"/>
        <end position="110"/>
    </location>
</feature>
<protein>
    <submittedName>
        <fullName evidence="2">Uncharacterized protein</fullName>
    </submittedName>
</protein>
<proteinExistence type="predicted"/>
<reference evidence="2" key="1">
    <citation type="submission" date="2021-01" db="EMBL/GenBank/DDBJ databases">
        <authorList>
            <person name="Corre E."/>
            <person name="Pelletier E."/>
            <person name="Niang G."/>
            <person name="Scheremetjew M."/>
            <person name="Finn R."/>
            <person name="Kale V."/>
            <person name="Holt S."/>
            <person name="Cochrane G."/>
            <person name="Meng A."/>
            <person name="Brown T."/>
            <person name="Cohen L."/>
        </authorList>
    </citation>
    <scope>NUCLEOTIDE SEQUENCE</scope>
    <source>
        <strain evidence="2">B650</strain>
    </source>
</reference>
<dbReference type="EMBL" id="HBGY01010770">
    <property type="protein sequence ID" value="CAD9569264.1"/>
    <property type="molecule type" value="Transcribed_RNA"/>
</dbReference>
<feature type="compositionally biased region" description="Polar residues" evidence="1">
    <location>
        <begin position="32"/>
        <end position="44"/>
    </location>
</feature>
<feature type="region of interest" description="Disordered" evidence="1">
    <location>
        <begin position="1"/>
        <end position="116"/>
    </location>
</feature>
<feature type="region of interest" description="Disordered" evidence="1">
    <location>
        <begin position="570"/>
        <end position="592"/>
    </location>
</feature>
<sequence>MPRIAAQQKTNPSKQQQKSESSASVRWKTNIVEDSSTRKTASQQKKSGSSSSILKKGRGKNSTQTSRKSKSKAAKVKVTRASENVIDGDAEKINQSKENGDAKDSRHRDSGQTTTRQFTAIQSPRILAVDTRILQTFQGDAAGSIFLEKSEEFLQMCARRGVLPTHLSTPHANINTAGRVKIEARAACLPVEDLIKCGQSDVFKKMLVPVQVRGTSIANKSIPKPLLAHDSWRLFGDLVDIAVSAIKNTTTVKDSFVQSHQIDLTLLTSDVALFTDLKCDSHASGMQRFWDQVEGYFISGDLSSIQMIVVETGSTIAPIEPGNIGEEHPSQNSDDGDYPFDQSRDTTARLRISEIVHSLRTKIRQNYSKKSIGSLELSMMECTSIAFGDLLRQWLRRMIGGSRISFQLPETMDGSVCSIALGLEYKILPYSLCSPEGQYLINEVDLLKSLPKVEVISVVSFESIDASLIYGVPMVATAGLESDITRYQEMQTLVRQLWKWLNVNDAAIVLRSAHPIGYRGNFCQHQYFILMTDESPNDDLKKIRGAITADSGILFRYASEEQLLHDPKELIGSTSQSNSSEEQEVEQDEETEKQYFDHIERSMEYLERPSNKVINPIFLKSTGFASIEDKPALASKAADTVLNLSDNSEETSWDEDDGVGVAAASYTDDDVQSVEDDTIPDERESAMDFTFDYD</sequence>
<dbReference type="AlphaFoldDB" id="A0A7S2K9Y2"/>
<gene>
    <name evidence="2" type="ORF">LDAN0321_LOCUS6800</name>
</gene>
<feature type="compositionally biased region" description="Acidic residues" evidence="1">
    <location>
        <begin position="581"/>
        <end position="591"/>
    </location>
</feature>
<feature type="region of interest" description="Disordered" evidence="1">
    <location>
        <begin position="669"/>
        <end position="694"/>
    </location>
</feature>
<feature type="compositionally biased region" description="Basic residues" evidence="1">
    <location>
        <begin position="67"/>
        <end position="78"/>
    </location>
</feature>
<evidence type="ECO:0000256" key="1">
    <source>
        <dbReference type="SAM" id="MobiDB-lite"/>
    </source>
</evidence>
<evidence type="ECO:0000313" key="2">
    <source>
        <dbReference type="EMBL" id="CAD9569264.1"/>
    </source>
</evidence>
<name>A0A7S2K9Y2_9STRA</name>
<feature type="compositionally biased region" description="Low complexity" evidence="1">
    <location>
        <begin position="45"/>
        <end position="66"/>
    </location>
</feature>
<feature type="compositionally biased region" description="Acidic residues" evidence="1">
    <location>
        <begin position="669"/>
        <end position="679"/>
    </location>
</feature>
<accession>A0A7S2K9Y2</accession>